<comment type="caution">
    <text evidence="7">The sequence shown here is derived from an EMBL/GenBank/DDBJ whole genome shotgun (WGS) entry which is preliminary data.</text>
</comment>
<dbReference type="InterPro" id="IPR002942">
    <property type="entry name" value="S4_RNA-bd"/>
</dbReference>
<sequence length="340" mass="37297">MSPVEGVRLLSLLVDDAADGTRLDAFLGAQEGTPSRSACARLIEEGAVTINGTPARNKREPVMMGDRVHVVLPPEPAAPGLIVGTPIPLDVRFEDEYLLVIDKQAGLVTHPSPGHETDTLANALVARCGHAHLGTLQGEDRPGIVHRLDRDTSGLMVAAKDDVTQKALQDQIRMRTLDRRYVTLVQGYVAPDTGMIDANIARSPRDRLKMCATDDPMARGAITTFTTLERFEAGPRDEGYSLLECHLYTGRTHQIRVHMAHIHHPVVGDPLYGAGDLRRNLGLERQFLHSWHIEFDHPRTGETVSRASRLPGDLRDALDSLAERSLGRTEAGERIVPQIV</sequence>
<protein>
    <recommendedName>
        <fullName evidence="5">Pseudouridine synthase</fullName>
        <ecNumber evidence="5">5.4.99.-</ecNumber>
    </recommendedName>
</protein>
<dbReference type="EC" id="5.4.99.-" evidence="5"/>
<dbReference type="GO" id="GO:0016853">
    <property type="term" value="F:isomerase activity"/>
    <property type="evidence" value="ECO:0007669"/>
    <property type="project" value="UniProtKB-KW"/>
</dbReference>
<dbReference type="InterPro" id="IPR006145">
    <property type="entry name" value="PsdUridine_synth_RsuA/RluA"/>
</dbReference>
<dbReference type="PANTHER" id="PTHR21600">
    <property type="entry name" value="MITOCHONDRIAL RNA PSEUDOURIDINE SYNTHASE"/>
    <property type="match status" value="1"/>
</dbReference>
<dbReference type="InterPro" id="IPR050188">
    <property type="entry name" value="RluA_PseudoU_synthase"/>
</dbReference>
<dbReference type="Proteomes" id="UP001431693">
    <property type="component" value="Unassembled WGS sequence"/>
</dbReference>
<dbReference type="NCBIfam" id="TIGR00005">
    <property type="entry name" value="rluA_subfam"/>
    <property type="match status" value="1"/>
</dbReference>
<proteinExistence type="inferred from homology"/>
<evidence type="ECO:0000256" key="4">
    <source>
        <dbReference type="PROSITE-ProRule" id="PRU00182"/>
    </source>
</evidence>
<accession>A0ABT6ZIG9</accession>
<dbReference type="PROSITE" id="PS50889">
    <property type="entry name" value="S4"/>
    <property type="match status" value="1"/>
</dbReference>
<evidence type="ECO:0000256" key="1">
    <source>
        <dbReference type="ARBA" id="ARBA00000073"/>
    </source>
</evidence>
<dbReference type="Pfam" id="PF01479">
    <property type="entry name" value="S4"/>
    <property type="match status" value="1"/>
</dbReference>
<dbReference type="InterPro" id="IPR020103">
    <property type="entry name" value="PsdUridine_synth_cat_dom_sf"/>
</dbReference>
<evidence type="ECO:0000256" key="2">
    <source>
        <dbReference type="ARBA" id="ARBA00010876"/>
    </source>
</evidence>
<dbReference type="Gene3D" id="3.30.2350.10">
    <property type="entry name" value="Pseudouridine synthase"/>
    <property type="match status" value="1"/>
</dbReference>
<keyword evidence="4" id="KW-0694">RNA-binding</keyword>
<dbReference type="EMBL" id="JASJEX010000001">
    <property type="protein sequence ID" value="MDJ1128853.1"/>
    <property type="molecule type" value="Genomic_DNA"/>
</dbReference>
<dbReference type="InterPro" id="IPR036986">
    <property type="entry name" value="S4_RNA-bd_sf"/>
</dbReference>
<dbReference type="RefSeq" id="WP_283712493.1">
    <property type="nucleotide sequence ID" value="NZ_JASJEW010000001.1"/>
</dbReference>
<comment type="similarity">
    <text evidence="2 5">Belongs to the pseudouridine synthase RluA family.</text>
</comment>
<dbReference type="InterPro" id="IPR006225">
    <property type="entry name" value="PsdUridine_synth_RluC/D"/>
</dbReference>
<comment type="catalytic activity">
    <reaction evidence="1 5">
        <text>a uridine in RNA = a pseudouridine in RNA</text>
        <dbReference type="Rhea" id="RHEA:48348"/>
        <dbReference type="Rhea" id="RHEA-COMP:12068"/>
        <dbReference type="Rhea" id="RHEA-COMP:12069"/>
        <dbReference type="ChEBI" id="CHEBI:65314"/>
        <dbReference type="ChEBI" id="CHEBI:65315"/>
    </reaction>
</comment>
<name>A0ABT6ZIG9_9ACTN</name>
<organism evidence="7 8">
    <name type="scientific">Kribbibacterium absianum</name>
    <dbReference type="NCBI Taxonomy" id="3044210"/>
    <lineage>
        <taxon>Bacteria</taxon>
        <taxon>Bacillati</taxon>
        <taxon>Actinomycetota</taxon>
        <taxon>Coriobacteriia</taxon>
        <taxon>Coriobacteriales</taxon>
        <taxon>Kribbibacteriaceae</taxon>
        <taxon>Kribbibacterium</taxon>
    </lineage>
</organism>
<comment type="function">
    <text evidence="5">Responsible for synthesis of pseudouridine from uracil.</text>
</comment>
<dbReference type="SMART" id="SM00363">
    <property type="entry name" value="S4"/>
    <property type="match status" value="1"/>
</dbReference>
<dbReference type="PROSITE" id="PS01129">
    <property type="entry name" value="PSI_RLU"/>
    <property type="match status" value="1"/>
</dbReference>
<keyword evidence="3 5" id="KW-0413">Isomerase</keyword>
<evidence type="ECO:0000313" key="7">
    <source>
        <dbReference type="EMBL" id="MDJ1128853.1"/>
    </source>
</evidence>
<evidence type="ECO:0000259" key="6">
    <source>
        <dbReference type="SMART" id="SM00363"/>
    </source>
</evidence>
<evidence type="ECO:0000256" key="3">
    <source>
        <dbReference type="ARBA" id="ARBA00023235"/>
    </source>
</evidence>
<reference evidence="7" key="1">
    <citation type="submission" date="2023-05" db="EMBL/GenBank/DDBJ databases">
        <title>[olsenella] sp. nov., isolated from a pig farm feces dump.</title>
        <authorList>
            <person name="Chang Y.-H."/>
        </authorList>
    </citation>
    <scope>NUCLEOTIDE SEQUENCE</scope>
    <source>
        <strain evidence="7">YH-ols2217</strain>
    </source>
</reference>
<evidence type="ECO:0000313" key="8">
    <source>
        <dbReference type="Proteomes" id="UP001431693"/>
    </source>
</evidence>
<dbReference type="SUPFAM" id="SSF55174">
    <property type="entry name" value="Alpha-L RNA-binding motif"/>
    <property type="match status" value="1"/>
</dbReference>
<dbReference type="Gene3D" id="3.10.290.10">
    <property type="entry name" value="RNA-binding S4 domain"/>
    <property type="match status" value="1"/>
</dbReference>
<gene>
    <name evidence="7" type="ORF">QJ043_01990</name>
</gene>
<dbReference type="SUPFAM" id="SSF55120">
    <property type="entry name" value="Pseudouridine synthase"/>
    <property type="match status" value="1"/>
</dbReference>
<dbReference type="CDD" id="cd00165">
    <property type="entry name" value="S4"/>
    <property type="match status" value="1"/>
</dbReference>
<dbReference type="CDD" id="cd02869">
    <property type="entry name" value="PseudoU_synth_RluA_like"/>
    <property type="match status" value="1"/>
</dbReference>
<dbReference type="PANTHER" id="PTHR21600:SF44">
    <property type="entry name" value="RIBOSOMAL LARGE SUBUNIT PSEUDOURIDINE SYNTHASE D"/>
    <property type="match status" value="1"/>
</dbReference>
<evidence type="ECO:0000256" key="5">
    <source>
        <dbReference type="RuleBase" id="RU362028"/>
    </source>
</evidence>
<keyword evidence="8" id="KW-1185">Reference proteome</keyword>
<dbReference type="Pfam" id="PF00849">
    <property type="entry name" value="PseudoU_synth_2"/>
    <property type="match status" value="1"/>
</dbReference>
<feature type="domain" description="RNA-binding S4" evidence="6">
    <location>
        <begin position="21"/>
        <end position="82"/>
    </location>
</feature>
<dbReference type="InterPro" id="IPR006224">
    <property type="entry name" value="PsdUridine_synth_RluA-like_CS"/>
</dbReference>